<proteinExistence type="predicted"/>
<accession>A0AAE1DQ79</accession>
<protein>
    <submittedName>
        <fullName evidence="1">Uncharacterized protein</fullName>
    </submittedName>
</protein>
<dbReference type="AlphaFoldDB" id="A0AAE1DQ79"/>
<dbReference type="EMBL" id="JAWDGP010002895">
    <property type="protein sequence ID" value="KAK3778667.1"/>
    <property type="molecule type" value="Genomic_DNA"/>
</dbReference>
<sequence length="83" mass="9241">MSYLVRPVSTNCGRVWRRLPRFRWQTLLSDQETDRAVEQTGALKIADQSANLVASCLSPAQNAQSRKIVIGPNSIEGNREGVK</sequence>
<name>A0AAE1DQ79_9GAST</name>
<evidence type="ECO:0000313" key="1">
    <source>
        <dbReference type="EMBL" id="KAK3778667.1"/>
    </source>
</evidence>
<organism evidence="1 2">
    <name type="scientific">Elysia crispata</name>
    <name type="common">lettuce slug</name>
    <dbReference type="NCBI Taxonomy" id="231223"/>
    <lineage>
        <taxon>Eukaryota</taxon>
        <taxon>Metazoa</taxon>
        <taxon>Spiralia</taxon>
        <taxon>Lophotrochozoa</taxon>
        <taxon>Mollusca</taxon>
        <taxon>Gastropoda</taxon>
        <taxon>Heterobranchia</taxon>
        <taxon>Euthyneura</taxon>
        <taxon>Panpulmonata</taxon>
        <taxon>Sacoglossa</taxon>
        <taxon>Placobranchoidea</taxon>
        <taxon>Plakobranchidae</taxon>
        <taxon>Elysia</taxon>
    </lineage>
</organism>
<evidence type="ECO:0000313" key="2">
    <source>
        <dbReference type="Proteomes" id="UP001283361"/>
    </source>
</evidence>
<keyword evidence="2" id="KW-1185">Reference proteome</keyword>
<reference evidence="1" key="1">
    <citation type="journal article" date="2023" name="G3 (Bethesda)">
        <title>A reference genome for the long-term kleptoplast-retaining sea slug Elysia crispata morphotype clarki.</title>
        <authorList>
            <person name="Eastman K.E."/>
            <person name="Pendleton A.L."/>
            <person name="Shaikh M.A."/>
            <person name="Suttiyut T."/>
            <person name="Ogas R."/>
            <person name="Tomko P."/>
            <person name="Gavelis G."/>
            <person name="Widhalm J.R."/>
            <person name="Wisecaver J.H."/>
        </authorList>
    </citation>
    <scope>NUCLEOTIDE SEQUENCE</scope>
    <source>
        <strain evidence="1">ECLA1</strain>
    </source>
</reference>
<dbReference type="Proteomes" id="UP001283361">
    <property type="component" value="Unassembled WGS sequence"/>
</dbReference>
<gene>
    <name evidence="1" type="ORF">RRG08_012941</name>
</gene>
<comment type="caution">
    <text evidence="1">The sequence shown here is derived from an EMBL/GenBank/DDBJ whole genome shotgun (WGS) entry which is preliminary data.</text>
</comment>